<dbReference type="Proteomes" id="UP000078541">
    <property type="component" value="Unassembled WGS sequence"/>
</dbReference>
<feature type="compositionally biased region" description="Polar residues" evidence="1">
    <location>
        <begin position="61"/>
        <end position="71"/>
    </location>
</feature>
<accession>A0A195FUJ7</accession>
<protein>
    <submittedName>
        <fullName evidence="2">Uncharacterized protein</fullName>
    </submittedName>
</protein>
<sequence length="143" mass="16455">MSNQPPAPDADEDRIPSSLISHSPRTIQERREREREREREKEREKAGQSGVAERAGKVAVQNRTEGIQSRTLPLEAETHRSTHKSGNKRKCRCHHKMLEKKQRSRKRLTFCQDLFDGDSVAAHDKHLPQVTVGFLRRVVDLGE</sequence>
<feature type="compositionally biased region" description="Basic residues" evidence="1">
    <location>
        <begin position="81"/>
        <end position="99"/>
    </location>
</feature>
<evidence type="ECO:0000313" key="2">
    <source>
        <dbReference type="EMBL" id="KYN43554.1"/>
    </source>
</evidence>
<keyword evidence="3" id="KW-1185">Reference proteome</keyword>
<reference evidence="2 3" key="1">
    <citation type="submission" date="2016-03" db="EMBL/GenBank/DDBJ databases">
        <title>Trachymyrmex septentrionalis WGS genome.</title>
        <authorList>
            <person name="Nygaard S."/>
            <person name="Hu H."/>
            <person name="Boomsma J."/>
            <person name="Zhang G."/>
        </authorList>
    </citation>
    <scope>NUCLEOTIDE SEQUENCE [LARGE SCALE GENOMIC DNA]</scope>
    <source>
        <strain evidence="2">Tsep2-gDNA-1</strain>
        <tissue evidence="2">Whole body</tissue>
    </source>
</reference>
<feature type="compositionally biased region" description="Basic and acidic residues" evidence="1">
    <location>
        <begin position="27"/>
        <end position="46"/>
    </location>
</feature>
<gene>
    <name evidence="2" type="ORF">ALC56_01815</name>
</gene>
<evidence type="ECO:0000313" key="3">
    <source>
        <dbReference type="Proteomes" id="UP000078541"/>
    </source>
</evidence>
<name>A0A195FUJ7_9HYME</name>
<dbReference type="EMBL" id="KQ981276">
    <property type="protein sequence ID" value="KYN43554.1"/>
    <property type="molecule type" value="Genomic_DNA"/>
</dbReference>
<feature type="region of interest" description="Disordered" evidence="1">
    <location>
        <begin position="1"/>
        <end position="99"/>
    </location>
</feature>
<dbReference type="AlphaFoldDB" id="A0A195FUJ7"/>
<proteinExistence type="predicted"/>
<evidence type="ECO:0000256" key="1">
    <source>
        <dbReference type="SAM" id="MobiDB-lite"/>
    </source>
</evidence>
<organism evidence="2 3">
    <name type="scientific">Trachymyrmex septentrionalis</name>
    <dbReference type="NCBI Taxonomy" id="34720"/>
    <lineage>
        <taxon>Eukaryota</taxon>
        <taxon>Metazoa</taxon>
        <taxon>Ecdysozoa</taxon>
        <taxon>Arthropoda</taxon>
        <taxon>Hexapoda</taxon>
        <taxon>Insecta</taxon>
        <taxon>Pterygota</taxon>
        <taxon>Neoptera</taxon>
        <taxon>Endopterygota</taxon>
        <taxon>Hymenoptera</taxon>
        <taxon>Apocrita</taxon>
        <taxon>Aculeata</taxon>
        <taxon>Formicoidea</taxon>
        <taxon>Formicidae</taxon>
        <taxon>Myrmicinae</taxon>
        <taxon>Trachymyrmex</taxon>
    </lineage>
</organism>